<organism evidence="1 2">
    <name type="scientific">Dibothriocephalus latus</name>
    <name type="common">Fish tapeworm</name>
    <name type="synonym">Diphyllobothrium latum</name>
    <dbReference type="NCBI Taxonomy" id="60516"/>
    <lineage>
        <taxon>Eukaryota</taxon>
        <taxon>Metazoa</taxon>
        <taxon>Spiralia</taxon>
        <taxon>Lophotrochozoa</taxon>
        <taxon>Platyhelminthes</taxon>
        <taxon>Cestoda</taxon>
        <taxon>Eucestoda</taxon>
        <taxon>Diphyllobothriidea</taxon>
        <taxon>Diphyllobothriidae</taxon>
        <taxon>Dibothriocephalus</taxon>
    </lineage>
</organism>
<proteinExistence type="predicted"/>
<dbReference type="Proteomes" id="UP000281553">
    <property type="component" value="Unassembled WGS sequence"/>
</dbReference>
<dbReference type="OrthoDB" id="1748655at2759"/>
<sequence>MGKKGKKSRFNQVVDIDFTYSSTSVADGGPESALAKLNLSKEKLSELQRIKAQLPSAPQSVRIEEEIAQIPDSGPFRILLANVSYQATREQVEE</sequence>
<reference evidence="1 2" key="1">
    <citation type="submission" date="2018-11" db="EMBL/GenBank/DDBJ databases">
        <authorList>
            <consortium name="Pathogen Informatics"/>
        </authorList>
    </citation>
    <scope>NUCLEOTIDE SEQUENCE [LARGE SCALE GENOMIC DNA]</scope>
</reference>
<dbReference type="EMBL" id="UYRU01049783">
    <property type="protein sequence ID" value="VDN10715.1"/>
    <property type="molecule type" value="Genomic_DNA"/>
</dbReference>
<evidence type="ECO:0000313" key="1">
    <source>
        <dbReference type="EMBL" id="VDN10715.1"/>
    </source>
</evidence>
<name>A0A3P7KZU0_DIBLA</name>
<keyword evidence="2" id="KW-1185">Reference proteome</keyword>
<evidence type="ECO:0000313" key="2">
    <source>
        <dbReference type="Proteomes" id="UP000281553"/>
    </source>
</evidence>
<gene>
    <name evidence="1" type="ORF">DILT_LOCUS6546</name>
</gene>
<accession>A0A3P7KZU0</accession>
<dbReference type="AlphaFoldDB" id="A0A3P7KZU0"/>
<protein>
    <submittedName>
        <fullName evidence="1">Uncharacterized protein</fullName>
    </submittedName>
</protein>